<dbReference type="Gene3D" id="3.40.50.1820">
    <property type="entry name" value="alpha/beta hydrolase"/>
    <property type="match status" value="1"/>
</dbReference>
<accession>A0AAD3XLL9</accession>
<gene>
    <name evidence="1" type="ORF">Nepgr_010735</name>
</gene>
<name>A0AAD3XLL9_NEPGR</name>
<protein>
    <recommendedName>
        <fullName evidence="3">Fungal lipase-like domain-containing protein</fullName>
    </recommendedName>
</protein>
<dbReference type="PANTHER" id="PTHR31479">
    <property type="entry name" value="ALPHA/BETA-HYDROLASES SUPERFAMILY PROTEIN"/>
    <property type="match status" value="1"/>
</dbReference>
<evidence type="ECO:0000313" key="1">
    <source>
        <dbReference type="EMBL" id="GMH08895.1"/>
    </source>
</evidence>
<proteinExistence type="predicted"/>
<dbReference type="Proteomes" id="UP001279734">
    <property type="component" value="Unassembled WGS sequence"/>
</dbReference>
<sequence>MLLSKRLVSLRPSFGLLTRKALDMKGGNGEDEAAQPSEREVFGISGPVHLTSVDWRLPDHRRSVAASLVQGVYILERDRQQKRQDSKALAPIWWDFFHFHPVQILVDKVDSSTYGAVFQYNHQPPKYCYPTQTHHQPPTYVIAFRGTVMKPDSRARDIKLDIQFVLNGLARCSRYQTALQVVQNLAFCSGPSSIWLVGHSLGAGIALQTGKTMARMGCFIETYLFNPPFAAPPLEKIKDQGLKDGIRIAGSFLTAGVTLAINGVKAGMNIAAQRPDALNHDPFLGLYSWVPYLFVNPSDPISSEYVGYFEHREKMVAMGAGAIGRIAAQNSILSSLSGAVGRDGEAPHLIPSAFVVTNLSVSEGFKQAHGIHQWWKPHPYWQLKQYQFR</sequence>
<evidence type="ECO:0000313" key="2">
    <source>
        <dbReference type="Proteomes" id="UP001279734"/>
    </source>
</evidence>
<dbReference type="EMBL" id="BSYO01000008">
    <property type="protein sequence ID" value="GMH08895.1"/>
    <property type="molecule type" value="Genomic_DNA"/>
</dbReference>
<dbReference type="SUPFAM" id="SSF53474">
    <property type="entry name" value="alpha/beta-Hydrolases"/>
    <property type="match status" value="1"/>
</dbReference>
<keyword evidence="2" id="KW-1185">Reference proteome</keyword>
<dbReference type="InterPro" id="IPR029058">
    <property type="entry name" value="AB_hydrolase_fold"/>
</dbReference>
<evidence type="ECO:0008006" key="3">
    <source>
        <dbReference type="Google" id="ProtNLM"/>
    </source>
</evidence>
<organism evidence="1 2">
    <name type="scientific">Nepenthes gracilis</name>
    <name type="common">Slender pitcher plant</name>
    <dbReference type="NCBI Taxonomy" id="150966"/>
    <lineage>
        <taxon>Eukaryota</taxon>
        <taxon>Viridiplantae</taxon>
        <taxon>Streptophyta</taxon>
        <taxon>Embryophyta</taxon>
        <taxon>Tracheophyta</taxon>
        <taxon>Spermatophyta</taxon>
        <taxon>Magnoliopsida</taxon>
        <taxon>eudicotyledons</taxon>
        <taxon>Gunneridae</taxon>
        <taxon>Pentapetalae</taxon>
        <taxon>Caryophyllales</taxon>
        <taxon>Nepenthaceae</taxon>
        <taxon>Nepenthes</taxon>
    </lineage>
</organism>
<dbReference type="PANTHER" id="PTHR31479:SF4">
    <property type="entry name" value="FUNGAL LIPASE-LIKE DOMAIN-CONTAINING PROTEIN"/>
    <property type="match status" value="1"/>
</dbReference>
<dbReference type="Pfam" id="PF26363">
    <property type="entry name" value="Phospholipase-like"/>
    <property type="match status" value="1"/>
</dbReference>
<reference evidence="1" key="1">
    <citation type="submission" date="2023-05" db="EMBL/GenBank/DDBJ databases">
        <title>Nepenthes gracilis genome sequencing.</title>
        <authorList>
            <person name="Fukushima K."/>
        </authorList>
    </citation>
    <scope>NUCLEOTIDE SEQUENCE</scope>
    <source>
        <strain evidence="1">SING2019-196</strain>
    </source>
</reference>
<comment type="caution">
    <text evidence="1">The sequence shown here is derived from an EMBL/GenBank/DDBJ whole genome shotgun (WGS) entry which is preliminary data.</text>
</comment>
<dbReference type="AlphaFoldDB" id="A0AAD3XLL9"/>